<dbReference type="Proteomes" id="UP000037146">
    <property type="component" value="Unassembled WGS sequence"/>
</dbReference>
<keyword evidence="1" id="KW-0812">Transmembrane</keyword>
<proteinExistence type="predicted"/>
<evidence type="ECO:0000256" key="1">
    <source>
        <dbReference type="SAM" id="Phobius"/>
    </source>
</evidence>
<reference evidence="4" key="1">
    <citation type="submission" date="2015-07" db="EMBL/GenBank/DDBJ databases">
        <title>Genome sequencing project for genomic taxonomy and phylogenomics of Bacillus-like bacteria.</title>
        <authorList>
            <person name="Liu B."/>
            <person name="Wang J."/>
            <person name="Zhu Y."/>
            <person name="Liu G."/>
            <person name="Chen Q."/>
            <person name="Chen Z."/>
            <person name="Lan J."/>
            <person name="Che J."/>
            <person name="Ge C."/>
            <person name="Shi H."/>
            <person name="Pan Z."/>
            <person name="Liu X."/>
        </authorList>
    </citation>
    <scope>NUCLEOTIDE SEQUENCE [LARGE SCALE GENOMIC DNA]</scope>
    <source>
        <strain evidence="4">FJAT-27997</strain>
    </source>
</reference>
<evidence type="ECO:0000313" key="3">
    <source>
        <dbReference type="EMBL" id="KMY52119.1"/>
    </source>
</evidence>
<dbReference type="GO" id="GO:0016020">
    <property type="term" value="C:membrane"/>
    <property type="evidence" value="ECO:0007669"/>
    <property type="project" value="InterPro"/>
</dbReference>
<keyword evidence="1" id="KW-1133">Transmembrane helix</keyword>
<name>A0A0K9GZF7_9BACI</name>
<feature type="domain" description="Regulatory protein YycH-like" evidence="2">
    <location>
        <begin position="38"/>
        <end position="253"/>
    </location>
</feature>
<sequence>MDWNRTKTIFIMVFLILDLFLLDQFMGKKSDNKYDYMSQTPIDELLKEENITYPPMPKQKQKGNYLVAKTKVFKKDDLKSLKDQDLLIVDVERTKLVGTFKNKTKVSEKLQTSEMDLFMKENIFHGEDYSYWAYDKTINSIVYYQDFDSKIFYNNSKGKVTLFLNEDREIVSYEQTYLEDIEEYNEPKEMILPIKAIEALYLKGDIPPDSEITNFQPGYYNSLQSNTSSSSLLLVPTWRIIVDDKNDLFVNAFDGEVIELNTEEKILSE</sequence>
<dbReference type="Pfam" id="PF09648">
    <property type="entry name" value="YycI"/>
    <property type="match status" value="1"/>
</dbReference>
<dbReference type="InterPro" id="IPR018604">
    <property type="entry name" value="YycI-like"/>
</dbReference>
<protein>
    <recommendedName>
        <fullName evidence="2">Regulatory protein YycH-like domain-containing protein</fullName>
    </recommendedName>
</protein>
<evidence type="ECO:0000313" key="4">
    <source>
        <dbReference type="Proteomes" id="UP000037146"/>
    </source>
</evidence>
<dbReference type="RefSeq" id="WP_049683477.1">
    <property type="nucleotide sequence ID" value="NZ_LFZW01000001.1"/>
</dbReference>
<evidence type="ECO:0000259" key="2">
    <source>
        <dbReference type="Pfam" id="PF09648"/>
    </source>
</evidence>
<keyword evidence="1" id="KW-0472">Membrane</keyword>
<dbReference type="AlphaFoldDB" id="A0A0K9GZF7"/>
<feature type="transmembrane region" description="Helical" evidence="1">
    <location>
        <begin position="6"/>
        <end position="22"/>
    </location>
</feature>
<gene>
    <name evidence="3" type="ORF">AC625_23510</name>
</gene>
<dbReference type="OrthoDB" id="2388036at2"/>
<keyword evidence="4" id="KW-1185">Reference proteome</keyword>
<dbReference type="Gene3D" id="2.40.128.690">
    <property type="entry name" value="YycH protein, domain 3-like"/>
    <property type="match status" value="1"/>
</dbReference>
<comment type="caution">
    <text evidence="3">The sequence shown here is derived from an EMBL/GenBank/DDBJ whole genome shotgun (WGS) entry which is preliminary data.</text>
</comment>
<organism evidence="3 4">
    <name type="scientific">Peribacillus loiseleuriae</name>
    <dbReference type="NCBI Taxonomy" id="1679170"/>
    <lineage>
        <taxon>Bacteria</taxon>
        <taxon>Bacillati</taxon>
        <taxon>Bacillota</taxon>
        <taxon>Bacilli</taxon>
        <taxon>Bacillales</taxon>
        <taxon>Bacillaceae</taxon>
        <taxon>Peribacillus</taxon>
    </lineage>
</organism>
<dbReference type="STRING" id="1679170.AC625_23510"/>
<dbReference type="EMBL" id="LFZW01000001">
    <property type="protein sequence ID" value="KMY52119.1"/>
    <property type="molecule type" value="Genomic_DNA"/>
</dbReference>
<accession>A0A0K9GZF7</accession>
<dbReference type="PATRIC" id="fig|1679170.3.peg.5270"/>